<sequence>MAHGKAITAVVCSCRKATRNLRKTGVYHDGRNVSLGQGRLFGAGIAGARLVWFGPVRSMKRDNAENQRAQIAPGLRLHWIDWPGGRGGWRGAAGRIGCQRADGASDMPKGRSSMAGFVCLPFGNAVALGVRCVLGQPRASVVRGSGGRPGRGPSGRWRLAMPGAEGLVGWRDWLGG</sequence>
<dbReference type="Proteomes" id="UP000007127">
    <property type="component" value="Chromosome"/>
</dbReference>
<reference evidence="1 2" key="1">
    <citation type="journal article" date="2012" name="J. Bacteriol.">
        <title>Genome sequence of Thalassospira xiamenensis type strain M-5.</title>
        <authorList>
            <person name="Lai Q."/>
            <person name="Shao Z."/>
        </authorList>
    </citation>
    <scope>NUCLEOTIDE SEQUENCE [LARGE SCALE GENOMIC DNA]</scope>
    <source>
        <strain evidence="1 2">M-5</strain>
    </source>
</reference>
<proteinExistence type="predicted"/>
<evidence type="ECO:0000313" key="1">
    <source>
        <dbReference type="EMBL" id="AJD50220.1"/>
    </source>
</evidence>
<dbReference type="EMBL" id="CP004388">
    <property type="protein sequence ID" value="AJD50220.1"/>
    <property type="molecule type" value="Genomic_DNA"/>
</dbReference>
<evidence type="ECO:0000313" key="2">
    <source>
        <dbReference type="Proteomes" id="UP000007127"/>
    </source>
</evidence>
<gene>
    <name evidence="1" type="ORF">TH3_00470</name>
</gene>
<dbReference type="KEGG" id="txi:TH3_00470"/>
<organism evidence="1 2">
    <name type="scientific">Thalassospira xiamenensis M-5 = DSM 17429</name>
    <dbReference type="NCBI Taxonomy" id="1123366"/>
    <lineage>
        <taxon>Bacteria</taxon>
        <taxon>Pseudomonadati</taxon>
        <taxon>Pseudomonadota</taxon>
        <taxon>Alphaproteobacteria</taxon>
        <taxon>Rhodospirillales</taxon>
        <taxon>Thalassospiraceae</taxon>
        <taxon>Thalassospira</taxon>
    </lineage>
</organism>
<name>A0AB72U7N2_9PROT</name>
<protein>
    <submittedName>
        <fullName evidence="1">Uncharacterized protein</fullName>
    </submittedName>
</protein>
<dbReference type="AlphaFoldDB" id="A0AB72U7N2"/>
<accession>A0AB72U7N2</accession>